<accession>A0A1L3ZVG4</accession>
<dbReference type="AlphaFoldDB" id="A0A1L3ZVG4"/>
<dbReference type="GO" id="GO:0005524">
    <property type="term" value="F:ATP binding"/>
    <property type="evidence" value="ECO:0007669"/>
    <property type="project" value="UniProtKB-KW"/>
</dbReference>
<dbReference type="PROSITE" id="PS50989">
    <property type="entry name" value="COA_CT_CTER"/>
    <property type="match status" value="1"/>
</dbReference>
<dbReference type="PANTHER" id="PTHR42853:SF3">
    <property type="entry name" value="ACETYL-COENZYME A CARBOXYLASE CARBOXYL TRANSFERASE SUBUNIT ALPHA, CHLOROPLASTIC"/>
    <property type="match status" value="1"/>
</dbReference>
<keyword evidence="13" id="KW-1185">Reference proteome</keyword>
<evidence type="ECO:0000256" key="10">
    <source>
        <dbReference type="HAMAP-Rule" id="MF_00823"/>
    </source>
</evidence>
<comment type="subunit">
    <text evidence="10">Acetyl-CoA carboxylase is a heterohexamer composed of biotin carboxyl carrier protein (AccB), biotin carboxylase (AccC) and two subunits each of ACCase subunit alpha (AccA) and ACCase subunit beta (AccD).</text>
</comment>
<dbReference type="Proteomes" id="UP000182063">
    <property type="component" value="Chromosome"/>
</dbReference>
<reference evidence="13" key="1">
    <citation type="submission" date="2016-11" db="EMBL/GenBank/DDBJ databases">
        <title>Complete Genome Sequence of alachlor-degrading Sphingomonas sp. strain JJ-A5.</title>
        <authorList>
            <person name="Lee H."/>
            <person name="Ka J.-O."/>
        </authorList>
    </citation>
    <scope>NUCLEOTIDE SEQUENCE [LARGE SCALE GENOMIC DNA]</scope>
    <source>
        <strain evidence="13">JJ-A5</strain>
    </source>
</reference>
<dbReference type="GO" id="GO:0006633">
    <property type="term" value="P:fatty acid biosynthetic process"/>
    <property type="evidence" value="ECO:0007669"/>
    <property type="project" value="UniProtKB-KW"/>
</dbReference>
<comment type="function">
    <text evidence="10">Component of the acetyl coenzyme A carboxylase (ACC) complex. First, biotin carboxylase catalyzes the carboxylation of biotin on its carrier protein (BCCP) and then the CO(2) group is transferred by the carboxyltransferase to acetyl-CoA to form malonyl-CoA.</text>
</comment>
<dbReference type="EC" id="2.1.3.15" evidence="10"/>
<evidence type="ECO:0000256" key="3">
    <source>
        <dbReference type="ARBA" id="ARBA00022679"/>
    </source>
</evidence>
<dbReference type="GO" id="GO:0003989">
    <property type="term" value="F:acetyl-CoA carboxylase activity"/>
    <property type="evidence" value="ECO:0007669"/>
    <property type="project" value="InterPro"/>
</dbReference>
<evidence type="ECO:0000256" key="4">
    <source>
        <dbReference type="ARBA" id="ARBA00022741"/>
    </source>
</evidence>
<sequence>MTTFLEFEKPVAELKTRIADLRDSADDGSIDIAAEVERLEAKAERQLRDLYARLTPWQRTQVARHPERPHFKDYAAALITDFTPLAGDRNFGEDAAITGGLGRFRGRPVVVMGHEKGNDTTSRLRHNFGMAKPEGYRKAIRLMKLADQFRLPVITFVDTAGAFPGVEAEERGQAEAIARSTEACLSLGVPMIAAVVGEGGSGGAIALAAANRVLMFENAIYSVISPEGCASILWRSADKAADAAEAMRITAADLKRLNVIDRIVAEPLGGAHRDPAAAIATLGDAMEEELSALSAMTEAALLADRRRKFLEMSA</sequence>
<feature type="domain" description="CoA carboxyltransferase C-terminal" evidence="11">
    <location>
        <begin position="35"/>
        <end position="292"/>
    </location>
</feature>
<dbReference type="NCBIfam" id="NF004344">
    <property type="entry name" value="PRK05724.1"/>
    <property type="match status" value="1"/>
</dbReference>
<dbReference type="GO" id="GO:2001295">
    <property type="term" value="P:malonyl-CoA biosynthetic process"/>
    <property type="evidence" value="ECO:0007669"/>
    <property type="project" value="UniProtKB-UniRule"/>
</dbReference>
<evidence type="ECO:0000256" key="6">
    <source>
        <dbReference type="ARBA" id="ARBA00022840"/>
    </source>
</evidence>
<dbReference type="InterPro" id="IPR029045">
    <property type="entry name" value="ClpP/crotonase-like_dom_sf"/>
</dbReference>
<name>A0A1L3ZVG4_9SPHN</name>
<dbReference type="GO" id="GO:0016743">
    <property type="term" value="F:carboxyl- or carbamoyltransferase activity"/>
    <property type="evidence" value="ECO:0007669"/>
    <property type="project" value="UniProtKB-UniRule"/>
</dbReference>
<evidence type="ECO:0000256" key="2">
    <source>
        <dbReference type="ARBA" id="ARBA00022516"/>
    </source>
</evidence>
<dbReference type="EMBL" id="CP018221">
    <property type="protein sequence ID" value="API59569.1"/>
    <property type="molecule type" value="Genomic_DNA"/>
</dbReference>
<evidence type="ECO:0000313" key="13">
    <source>
        <dbReference type="Proteomes" id="UP000182063"/>
    </source>
</evidence>
<keyword evidence="8 10" id="KW-0275">Fatty acid biosynthesis</keyword>
<dbReference type="InterPro" id="IPR011763">
    <property type="entry name" value="COA_CT_C"/>
</dbReference>
<proteinExistence type="inferred from homology"/>
<keyword evidence="6 10" id="KW-0067">ATP-binding</keyword>
<comment type="pathway">
    <text evidence="1 10">Lipid metabolism; malonyl-CoA biosynthesis; malonyl-CoA from acetyl-CoA: step 1/1.</text>
</comment>
<protein>
    <recommendedName>
        <fullName evidence="10">Acetyl-coenzyme A carboxylase carboxyl transferase subunit alpha</fullName>
        <shortName evidence="10">ACCase subunit alpha</shortName>
        <shortName evidence="10">Acetyl-CoA carboxylase carboxyltransferase subunit alpha</shortName>
        <ecNumber evidence="10">2.1.3.15</ecNumber>
    </recommendedName>
</protein>
<gene>
    <name evidence="10" type="primary">accA</name>
    <name evidence="12" type="ORF">BSL82_09790</name>
</gene>
<evidence type="ECO:0000256" key="5">
    <source>
        <dbReference type="ARBA" id="ARBA00022832"/>
    </source>
</evidence>
<dbReference type="Gene3D" id="3.90.226.10">
    <property type="entry name" value="2-enoyl-CoA Hydratase, Chain A, domain 1"/>
    <property type="match status" value="1"/>
</dbReference>
<dbReference type="NCBIfam" id="TIGR00513">
    <property type="entry name" value="accA"/>
    <property type="match status" value="1"/>
</dbReference>
<evidence type="ECO:0000313" key="12">
    <source>
        <dbReference type="EMBL" id="API59569.1"/>
    </source>
</evidence>
<dbReference type="InterPro" id="IPR001095">
    <property type="entry name" value="Acetyl_CoA_COase_a_su"/>
</dbReference>
<evidence type="ECO:0000256" key="9">
    <source>
        <dbReference type="ARBA" id="ARBA00049152"/>
    </source>
</evidence>
<evidence type="ECO:0000256" key="8">
    <source>
        <dbReference type="ARBA" id="ARBA00023160"/>
    </source>
</evidence>
<keyword evidence="4 10" id="KW-0547">Nucleotide-binding</keyword>
<dbReference type="PRINTS" id="PR01069">
    <property type="entry name" value="ACCCTRFRASEA"/>
</dbReference>
<keyword evidence="10" id="KW-0963">Cytoplasm</keyword>
<dbReference type="HAMAP" id="MF_00823">
    <property type="entry name" value="AcetylCoA_CT_alpha"/>
    <property type="match status" value="1"/>
</dbReference>
<evidence type="ECO:0000256" key="1">
    <source>
        <dbReference type="ARBA" id="ARBA00004956"/>
    </source>
</evidence>
<keyword evidence="3 10" id="KW-0808">Transferase</keyword>
<dbReference type="STRING" id="1921510.BSL82_09790"/>
<comment type="similarity">
    <text evidence="10">Belongs to the AccA family.</text>
</comment>
<keyword evidence="2 10" id="KW-0444">Lipid biosynthesis</keyword>
<comment type="subcellular location">
    <subcellularLocation>
        <location evidence="10">Cytoplasm</location>
    </subcellularLocation>
</comment>
<dbReference type="GO" id="GO:0009317">
    <property type="term" value="C:acetyl-CoA carboxylase complex"/>
    <property type="evidence" value="ECO:0007669"/>
    <property type="project" value="InterPro"/>
</dbReference>
<dbReference type="NCBIfam" id="NF041504">
    <property type="entry name" value="AccA_sub"/>
    <property type="match status" value="1"/>
</dbReference>
<dbReference type="Pfam" id="PF03255">
    <property type="entry name" value="ACCA"/>
    <property type="match status" value="1"/>
</dbReference>
<evidence type="ECO:0000256" key="7">
    <source>
        <dbReference type="ARBA" id="ARBA00023098"/>
    </source>
</evidence>
<comment type="catalytic activity">
    <reaction evidence="9 10">
        <text>N(6)-carboxybiotinyl-L-lysyl-[protein] + acetyl-CoA = N(6)-biotinyl-L-lysyl-[protein] + malonyl-CoA</text>
        <dbReference type="Rhea" id="RHEA:54728"/>
        <dbReference type="Rhea" id="RHEA-COMP:10505"/>
        <dbReference type="Rhea" id="RHEA-COMP:10506"/>
        <dbReference type="ChEBI" id="CHEBI:57288"/>
        <dbReference type="ChEBI" id="CHEBI:57384"/>
        <dbReference type="ChEBI" id="CHEBI:83144"/>
        <dbReference type="ChEBI" id="CHEBI:83145"/>
        <dbReference type="EC" id="2.1.3.15"/>
    </reaction>
</comment>
<dbReference type="KEGG" id="sphj:BSL82_09790"/>
<dbReference type="RefSeq" id="WP_072597212.1">
    <property type="nucleotide sequence ID" value="NZ_CP018221.1"/>
</dbReference>
<evidence type="ECO:0000259" key="11">
    <source>
        <dbReference type="PROSITE" id="PS50989"/>
    </source>
</evidence>
<keyword evidence="7 10" id="KW-0443">Lipid metabolism</keyword>
<dbReference type="SUPFAM" id="SSF52096">
    <property type="entry name" value="ClpP/crotonase"/>
    <property type="match status" value="1"/>
</dbReference>
<keyword evidence="5 10" id="KW-0276">Fatty acid metabolism</keyword>
<organism evidence="12 13">
    <name type="scientific">Tardibacter chloracetimidivorans</name>
    <dbReference type="NCBI Taxonomy" id="1921510"/>
    <lineage>
        <taxon>Bacteria</taxon>
        <taxon>Pseudomonadati</taxon>
        <taxon>Pseudomonadota</taxon>
        <taxon>Alphaproteobacteria</taxon>
        <taxon>Sphingomonadales</taxon>
        <taxon>Sphingomonadaceae</taxon>
        <taxon>Tardibacter</taxon>
    </lineage>
</organism>
<dbReference type="UniPathway" id="UPA00655">
    <property type="reaction ID" value="UER00711"/>
</dbReference>
<dbReference type="OrthoDB" id="9808023at2"/>
<dbReference type="PANTHER" id="PTHR42853">
    <property type="entry name" value="ACETYL-COENZYME A CARBOXYLASE CARBOXYL TRANSFERASE SUBUNIT ALPHA"/>
    <property type="match status" value="1"/>
</dbReference>